<evidence type="ECO:0000259" key="15">
    <source>
        <dbReference type="Pfam" id="PF05173"/>
    </source>
</evidence>
<proteinExistence type="inferred from homology"/>
<evidence type="ECO:0000256" key="8">
    <source>
        <dbReference type="ARBA" id="ARBA00023154"/>
    </source>
</evidence>
<evidence type="ECO:0000259" key="14">
    <source>
        <dbReference type="Pfam" id="PF01113"/>
    </source>
</evidence>
<accession>A0ABY4PA20</accession>
<evidence type="ECO:0000313" key="17">
    <source>
        <dbReference type="Proteomes" id="UP000831495"/>
    </source>
</evidence>
<feature type="binding site" evidence="13">
    <location>
        <begin position="116"/>
        <end position="119"/>
    </location>
    <ligand>
        <name>NAD(+)</name>
        <dbReference type="ChEBI" id="CHEBI:57540"/>
    </ligand>
</feature>
<keyword evidence="7 13" id="KW-0520">NAD</keyword>
<comment type="function">
    <text evidence="13">Catalyzes the conversion of 4-hydroxy-tetrahydrodipicolinate (HTPA) to tetrahydrodipicolinate.</text>
</comment>
<feature type="domain" description="Dihydrodipicolinate reductase C-terminal" evidence="15">
    <location>
        <begin position="123"/>
        <end position="252"/>
    </location>
</feature>
<dbReference type="CDD" id="cd02274">
    <property type="entry name" value="DHDPR_N"/>
    <property type="match status" value="1"/>
</dbReference>
<keyword evidence="8 13" id="KW-0457">Lysine biosynthesis</keyword>
<feature type="domain" description="Dihydrodipicolinate reductase N-terminal" evidence="14">
    <location>
        <begin position="3"/>
        <end position="119"/>
    </location>
</feature>
<dbReference type="SUPFAM" id="SSF55347">
    <property type="entry name" value="Glyceraldehyde-3-phosphate dehydrogenase-like, C-terminal domain"/>
    <property type="match status" value="1"/>
</dbReference>
<evidence type="ECO:0000256" key="12">
    <source>
        <dbReference type="ARBA" id="ARBA00049396"/>
    </source>
</evidence>
<comment type="similarity">
    <text evidence="1 13">Belongs to the DapB family.</text>
</comment>
<evidence type="ECO:0000256" key="6">
    <source>
        <dbReference type="ARBA" id="ARBA00023002"/>
    </source>
</evidence>
<dbReference type="GO" id="GO:0008839">
    <property type="term" value="F:4-hydroxy-tetrahydrodipicolinate reductase"/>
    <property type="evidence" value="ECO:0007669"/>
    <property type="project" value="UniProtKB-EC"/>
</dbReference>
<organism evidence="16 17">
    <name type="scientific">Bombilactobacillus folatiphilus</name>
    <dbReference type="NCBI Taxonomy" id="2923362"/>
    <lineage>
        <taxon>Bacteria</taxon>
        <taxon>Bacillati</taxon>
        <taxon>Bacillota</taxon>
        <taxon>Bacilli</taxon>
        <taxon>Lactobacillales</taxon>
        <taxon>Lactobacillaceae</taxon>
        <taxon>Bombilactobacillus</taxon>
    </lineage>
</organism>
<dbReference type="InterPro" id="IPR022664">
    <property type="entry name" value="DapB_N_CS"/>
</dbReference>
<evidence type="ECO:0000256" key="11">
    <source>
        <dbReference type="ARBA" id="ARBA00049080"/>
    </source>
</evidence>
<dbReference type="HAMAP" id="MF_00102">
    <property type="entry name" value="DapB"/>
    <property type="match status" value="1"/>
</dbReference>
<dbReference type="EMBL" id="CP093366">
    <property type="protein sequence ID" value="UQS82523.1"/>
    <property type="molecule type" value="Genomic_DNA"/>
</dbReference>
<protein>
    <recommendedName>
        <fullName evidence="10 13">4-hydroxy-tetrahydrodipicolinate reductase</fullName>
        <shortName evidence="13">HTPA reductase</shortName>
        <ecNumber evidence="10 13">1.17.1.8</ecNumber>
    </recommendedName>
</protein>
<reference evidence="16" key="1">
    <citation type="journal article" date="2022" name="Int. J. Syst. Evol. Microbiol.">
        <title>Apilactobacillus apisilvae sp. nov., Nicolia spurrieriana gen. nov. sp. nov., Bombilactobacillus folatiphilus sp. nov. and Bombilactobacillus thymidiniphilus sp. nov., four new lactic acid bacterial isolates from stingless bees Tetragonula carbonaria and Austroplebeia australis.</title>
        <authorList>
            <person name="Oliphant S.A."/>
            <person name="Watson-Haigh N.S."/>
            <person name="Sumby K.M."/>
            <person name="Gardner J."/>
            <person name="Groom S."/>
            <person name="Jiranek V."/>
        </authorList>
    </citation>
    <scope>NUCLEOTIDE SEQUENCE</scope>
    <source>
        <strain evidence="16">SG4_D2</strain>
    </source>
</reference>
<dbReference type="Pfam" id="PF05173">
    <property type="entry name" value="DapB_C"/>
    <property type="match status" value="1"/>
</dbReference>
<feature type="binding site" evidence="13">
    <location>
        <begin position="90"/>
        <end position="92"/>
    </location>
    <ligand>
        <name>NAD(+)</name>
        <dbReference type="ChEBI" id="CHEBI:57540"/>
    </ligand>
</feature>
<dbReference type="NCBIfam" id="TIGR00036">
    <property type="entry name" value="dapB"/>
    <property type="match status" value="1"/>
</dbReference>
<keyword evidence="5 13" id="KW-0220">Diaminopimelate biosynthesis</keyword>
<sequence>MYQVLVAGATGKMGRKAVELIEQKSNFALAAVLAPSIADSDLTLPQTTQCFSDLSQINHSYDIWLDFTTPQAVYQNTEFALQHQMRPIIGTSGLTEQQVASLQQLAQQQQIGGLIAPNFGLSAVLLMKFAKMAAQYLPDAEIIELHHADKKDAPSGTALATAQQIQAGRTQPVKKTWSQNSARGLNVDGVPIHAVRLPGYIAHEEVLFGGTGEALTIRQDSFDRGSFMTGVNVALDKISDLTQLVFGLENLL</sequence>
<evidence type="ECO:0000256" key="13">
    <source>
        <dbReference type="HAMAP-Rule" id="MF_00102"/>
    </source>
</evidence>
<comment type="caution">
    <text evidence="13">Lacks conserved residue(s) required for the propagation of feature annotation.</text>
</comment>
<comment type="catalytic activity">
    <reaction evidence="12 13">
        <text>(S)-2,3,4,5-tetrahydrodipicolinate + NAD(+) + H2O = (2S,4S)-4-hydroxy-2,3,4,5-tetrahydrodipicolinate + NADH + H(+)</text>
        <dbReference type="Rhea" id="RHEA:35323"/>
        <dbReference type="ChEBI" id="CHEBI:15377"/>
        <dbReference type="ChEBI" id="CHEBI:15378"/>
        <dbReference type="ChEBI" id="CHEBI:16845"/>
        <dbReference type="ChEBI" id="CHEBI:57540"/>
        <dbReference type="ChEBI" id="CHEBI:57945"/>
        <dbReference type="ChEBI" id="CHEBI:67139"/>
        <dbReference type="EC" id="1.17.1.8"/>
    </reaction>
</comment>
<evidence type="ECO:0000256" key="7">
    <source>
        <dbReference type="ARBA" id="ARBA00023027"/>
    </source>
</evidence>
<keyword evidence="3 13" id="KW-0028">Amino-acid biosynthesis</keyword>
<dbReference type="SUPFAM" id="SSF51735">
    <property type="entry name" value="NAD(P)-binding Rossmann-fold domains"/>
    <property type="match status" value="1"/>
</dbReference>
<dbReference type="Gene3D" id="3.30.360.10">
    <property type="entry name" value="Dihydrodipicolinate Reductase, domain 2"/>
    <property type="match status" value="1"/>
</dbReference>
<dbReference type="PANTHER" id="PTHR20836">
    <property type="entry name" value="DIHYDRODIPICOLINATE REDUCTASE"/>
    <property type="match status" value="1"/>
</dbReference>
<dbReference type="Proteomes" id="UP000831495">
    <property type="component" value="Chromosome"/>
</dbReference>
<evidence type="ECO:0000313" key="16">
    <source>
        <dbReference type="EMBL" id="UQS82523.1"/>
    </source>
</evidence>
<comment type="subcellular location">
    <subcellularLocation>
        <location evidence="13">Cytoplasm</location>
    </subcellularLocation>
</comment>
<feature type="active site" description="Proton donor" evidence="13">
    <location>
        <position position="150"/>
    </location>
</feature>
<comment type="pathway">
    <text evidence="9 13">Amino-acid biosynthesis; L-lysine biosynthesis via DAP pathway; (S)-tetrahydrodipicolinate from L-aspartate: step 4/4.</text>
</comment>
<evidence type="ECO:0000256" key="1">
    <source>
        <dbReference type="ARBA" id="ARBA00006642"/>
    </source>
</evidence>
<dbReference type="Gene3D" id="3.40.50.720">
    <property type="entry name" value="NAD(P)-binding Rossmann-like Domain"/>
    <property type="match status" value="1"/>
</dbReference>
<dbReference type="PANTHER" id="PTHR20836:SF0">
    <property type="entry name" value="4-HYDROXY-TETRAHYDRODIPICOLINATE REDUCTASE 1, CHLOROPLASTIC-RELATED"/>
    <property type="match status" value="1"/>
</dbReference>
<dbReference type="PROSITE" id="PS01298">
    <property type="entry name" value="DAPB"/>
    <property type="match status" value="1"/>
</dbReference>
<evidence type="ECO:0000256" key="10">
    <source>
        <dbReference type="ARBA" id="ARBA00038983"/>
    </source>
</evidence>
<name>A0ABY4PA20_9LACO</name>
<feature type="active site" description="Proton donor/acceptor" evidence="13">
    <location>
        <position position="146"/>
    </location>
</feature>
<evidence type="ECO:0000256" key="5">
    <source>
        <dbReference type="ARBA" id="ARBA00022915"/>
    </source>
</evidence>
<keyword evidence="6 13" id="KW-0560">Oxidoreductase</keyword>
<evidence type="ECO:0000256" key="9">
    <source>
        <dbReference type="ARBA" id="ARBA00037922"/>
    </source>
</evidence>
<evidence type="ECO:0000256" key="4">
    <source>
        <dbReference type="ARBA" id="ARBA00022857"/>
    </source>
</evidence>
<feature type="binding site" evidence="13">
    <location>
        <position position="147"/>
    </location>
    <ligand>
        <name>(S)-2,3,4,5-tetrahydrodipicolinate</name>
        <dbReference type="ChEBI" id="CHEBI:16845"/>
    </ligand>
</feature>
<dbReference type="InterPro" id="IPR022663">
    <property type="entry name" value="DapB_C"/>
</dbReference>
<dbReference type="EC" id="1.17.1.8" evidence="10 13"/>
<comment type="catalytic activity">
    <reaction evidence="11 13">
        <text>(S)-2,3,4,5-tetrahydrodipicolinate + NADP(+) + H2O = (2S,4S)-4-hydroxy-2,3,4,5-tetrahydrodipicolinate + NADPH + H(+)</text>
        <dbReference type="Rhea" id="RHEA:35331"/>
        <dbReference type="ChEBI" id="CHEBI:15377"/>
        <dbReference type="ChEBI" id="CHEBI:15378"/>
        <dbReference type="ChEBI" id="CHEBI:16845"/>
        <dbReference type="ChEBI" id="CHEBI:57783"/>
        <dbReference type="ChEBI" id="CHEBI:58349"/>
        <dbReference type="ChEBI" id="CHEBI:67139"/>
        <dbReference type="EC" id="1.17.1.8"/>
    </reaction>
</comment>
<evidence type="ECO:0000256" key="3">
    <source>
        <dbReference type="ARBA" id="ARBA00022605"/>
    </source>
</evidence>
<dbReference type="InterPro" id="IPR036291">
    <property type="entry name" value="NAD(P)-bd_dom_sf"/>
</dbReference>
<dbReference type="PIRSF" id="PIRSF000161">
    <property type="entry name" value="DHPR"/>
    <property type="match status" value="1"/>
</dbReference>
<evidence type="ECO:0000256" key="2">
    <source>
        <dbReference type="ARBA" id="ARBA00022490"/>
    </source>
</evidence>
<comment type="subunit">
    <text evidence="13">Homotetramer.</text>
</comment>
<gene>
    <name evidence="13 16" type="primary">dapB</name>
    <name evidence="16" type="ORF">MOO45_02410</name>
</gene>
<feature type="binding site" evidence="13">
    <location>
        <begin position="8"/>
        <end position="13"/>
    </location>
    <ligand>
        <name>NAD(+)</name>
        <dbReference type="ChEBI" id="CHEBI:57540"/>
    </ligand>
</feature>
<comment type="caution">
    <text evidence="13">Was originally thought to be a dihydrodipicolinate reductase (DHDPR), catalyzing the conversion of dihydrodipicolinate to tetrahydrodipicolinate. However, it was shown in E.coli that the substrate of the enzymatic reaction is not dihydrodipicolinate (DHDP) but in fact (2S,4S)-4-hydroxy-2,3,4,5-tetrahydrodipicolinic acid (HTPA), the product released by the DapA-catalyzed reaction.</text>
</comment>
<keyword evidence="17" id="KW-1185">Reference proteome</keyword>
<feature type="binding site" evidence="13">
    <location>
        <begin position="156"/>
        <end position="157"/>
    </location>
    <ligand>
        <name>(S)-2,3,4,5-tetrahydrodipicolinate</name>
        <dbReference type="ChEBI" id="CHEBI:16845"/>
    </ligand>
</feature>
<keyword evidence="4 13" id="KW-0521">NADP</keyword>
<keyword evidence="2 13" id="KW-0963">Cytoplasm</keyword>
<dbReference type="InterPro" id="IPR023940">
    <property type="entry name" value="DHDPR_bac"/>
</dbReference>
<dbReference type="RefSeq" id="WP_249514801.1">
    <property type="nucleotide sequence ID" value="NZ_CP093366.1"/>
</dbReference>
<feature type="binding site" evidence="13">
    <location>
        <position position="39"/>
    </location>
    <ligand>
        <name>NAD(+)</name>
        <dbReference type="ChEBI" id="CHEBI:57540"/>
    </ligand>
</feature>
<dbReference type="Pfam" id="PF01113">
    <property type="entry name" value="DapB_N"/>
    <property type="match status" value="1"/>
</dbReference>
<dbReference type="InterPro" id="IPR000846">
    <property type="entry name" value="DapB_N"/>
</dbReference>